<dbReference type="PROSITE" id="PS50004">
    <property type="entry name" value="C2"/>
    <property type="match status" value="2"/>
</dbReference>
<sequence>MPNIKLVVEVLHATNLSSKDGEGSASPYVEVEYESQRLRTKAKIKDLNPVWNERLEFTVSDLEFLDDECIDAHVYTTRRHGHRASLGRVKVDPNHIKPKGQEKAIGFPLERGWSIFTISRGELYLKLYFYDEEKQVKPVIVSGATPIKNGKGGDKGVVILPSGQVAEFPGAGVIGGSGATIAATDRLLGGGNKGAQTVTWSGDASVADFSVKPTWLPKTEHIRHDLVDEIKYLFVRVERARGLAIKDVTGSSDPFVEAKVGNAKVATLVVPRNLNPVWNEVFAFSQEQFQAQNLEITVWDQDKLRNDFLGHLMFDIVEIPERRPPDSPLAPQWYRLESRHDAKKQAQGEIMLSVWIGTQASSFSSPSRAFYSFNMQSAGDQDHC</sequence>
<dbReference type="SMART" id="SM00239">
    <property type="entry name" value="C2"/>
    <property type="match status" value="2"/>
</dbReference>
<gene>
    <name evidence="2" type="ORF">GOP47_0014353</name>
</gene>
<dbReference type="EMBL" id="JABFUD020000014">
    <property type="protein sequence ID" value="KAI5070010.1"/>
    <property type="molecule type" value="Genomic_DNA"/>
</dbReference>
<dbReference type="InterPro" id="IPR035892">
    <property type="entry name" value="C2_domain_sf"/>
</dbReference>
<evidence type="ECO:0000313" key="3">
    <source>
        <dbReference type="Proteomes" id="UP000886520"/>
    </source>
</evidence>
<dbReference type="PRINTS" id="PR00360">
    <property type="entry name" value="C2DOMAIN"/>
</dbReference>
<proteinExistence type="predicted"/>
<dbReference type="CDD" id="cd08378">
    <property type="entry name" value="C2B_MCTP_PRT_plant"/>
    <property type="match status" value="1"/>
</dbReference>
<name>A0A9D4ULH1_ADICA</name>
<protein>
    <recommendedName>
        <fullName evidence="1">C2 domain-containing protein</fullName>
    </recommendedName>
</protein>
<dbReference type="AlphaFoldDB" id="A0A9D4ULH1"/>
<accession>A0A9D4ULH1</accession>
<feature type="domain" description="C2" evidence="1">
    <location>
        <begin position="212"/>
        <end position="329"/>
    </location>
</feature>
<evidence type="ECO:0000313" key="2">
    <source>
        <dbReference type="EMBL" id="KAI5070010.1"/>
    </source>
</evidence>
<dbReference type="InterPro" id="IPR047257">
    <property type="entry name" value="C2B_MCTP_PRT_plant"/>
</dbReference>
<dbReference type="PANTHER" id="PTHR31425">
    <property type="entry name" value="PHOSPHORIBOSYLANTHRANILATE TRANSFERASE ISOFORM 1"/>
    <property type="match status" value="1"/>
</dbReference>
<dbReference type="PANTHER" id="PTHR31425:SF50">
    <property type="entry name" value="FT-INTERACTING PROTEIN 3-RELATED"/>
    <property type="match status" value="1"/>
</dbReference>
<dbReference type="SUPFAM" id="SSF49562">
    <property type="entry name" value="C2 domain (Calcium/lipid-binding domain, CaLB)"/>
    <property type="match status" value="2"/>
</dbReference>
<dbReference type="Proteomes" id="UP000886520">
    <property type="component" value="Chromosome 14"/>
</dbReference>
<dbReference type="Pfam" id="PF00168">
    <property type="entry name" value="C2"/>
    <property type="match status" value="2"/>
</dbReference>
<reference evidence="2" key="1">
    <citation type="submission" date="2021-01" db="EMBL/GenBank/DDBJ databases">
        <title>Adiantum capillus-veneris genome.</title>
        <authorList>
            <person name="Fang Y."/>
            <person name="Liao Q."/>
        </authorList>
    </citation>
    <scope>NUCLEOTIDE SEQUENCE</scope>
    <source>
        <strain evidence="2">H3</strain>
        <tissue evidence="2">Leaf</tissue>
    </source>
</reference>
<organism evidence="2 3">
    <name type="scientific">Adiantum capillus-veneris</name>
    <name type="common">Maidenhair fern</name>
    <dbReference type="NCBI Taxonomy" id="13818"/>
    <lineage>
        <taxon>Eukaryota</taxon>
        <taxon>Viridiplantae</taxon>
        <taxon>Streptophyta</taxon>
        <taxon>Embryophyta</taxon>
        <taxon>Tracheophyta</taxon>
        <taxon>Polypodiopsida</taxon>
        <taxon>Polypodiidae</taxon>
        <taxon>Polypodiales</taxon>
        <taxon>Pteridineae</taxon>
        <taxon>Pteridaceae</taxon>
        <taxon>Vittarioideae</taxon>
        <taxon>Adiantum</taxon>
    </lineage>
</organism>
<comment type="caution">
    <text evidence="2">The sequence shown here is derived from an EMBL/GenBank/DDBJ whole genome shotgun (WGS) entry which is preliminary data.</text>
</comment>
<dbReference type="InterPro" id="IPR000008">
    <property type="entry name" value="C2_dom"/>
</dbReference>
<dbReference type="OrthoDB" id="67700at2759"/>
<dbReference type="InterPro" id="IPR047259">
    <property type="entry name" value="QUIRKY-like"/>
</dbReference>
<evidence type="ECO:0000259" key="1">
    <source>
        <dbReference type="PROSITE" id="PS50004"/>
    </source>
</evidence>
<dbReference type="Gene3D" id="2.60.40.150">
    <property type="entry name" value="C2 domain"/>
    <property type="match status" value="2"/>
</dbReference>
<keyword evidence="3" id="KW-1185">Reference proteome</keyword>
<feature type="domain" description="C2" evidence="1">
    <location>
        <begin position="1"/>
        <end position="107"/>
    </location>
</feature>